<organism evidence="2 3">
    <name type="scientific">Exidia glandulosa HHB12029</name>
    <dbReference type="NCBI Taxonomy" id="1314781"/>
    <lineage>
        <taxon>Eukaryota</taxon>
        <taxon>Fungi</taxon>
        <taxon>Dikarya</taxon>
        <taxon>Basidiomycota</taxon>
        <taxon>Agaricomycotina</taxon>
        <taxon>Agaricomycetes</taxon>
        <taxon>Auriculariales</taxon>
        <taxon>Exidiaceae</taxon>
        <taxon>Exidia</taxon>
    </lineage>
</organism>
<sequence length="243" mass="27069">MIPSSRSLQRTLTSSGSSTLWDDASVADDEQLFSEMPKHWRKDFSDCAHRWAQPYLEGLFATLCLIAVGYASLDRRWEFMTRGERLDREHTGHIATRLTTITVTAGLLLATTATLITTDAPRADILDYTITGPYICLWASFGLLIGGAIVGSADIFVMSTSTREWTLRILMATRARVFCVLILLAYPFISIGIATLVLAFGMVTCGGLDVAEWSREDRMRLYTRPTTLHGIPIRLLRDSSVEI</sequence>
<dbReference type="OrthoDB" id="2640035at2759"/>
<proteinExistence type="predicted"/>
<feature type="transmembrane region" description="Helical" evidence="1">
    <location>
        <begin position="178"/>
        <end position="203"/>
    </location>
</feature>
<gene>
    <name evidence="2" type="ORF">EXIGLDRAFT_760930</name>
</gene>
<keyword evidence="3" id="KW-1185">Reference proteome</keyword>
<name>A0A165NSN4_EXIGL</name>
<reference evidence="2 3" key="1">
    <citation type="journal article" date="2016" name="Mol. Biol. Evol.">
        <title>Comparative Genomics of Early-Diverging Mushroom-Forming Fungi Provides Insights into the Origins of Lignocellulose Decay Capabilities.</title>
        <authorList>
            <person name="Nagy L.G."/>
            <person name="Riley R."/>
            <person name="Tritt A."/>
            <person name="Adam C."/>
            <person name="Daum C."/>
            <person name="Floudas D."/>
            <person name="Sun H."/>
            <person name="Yadav J.S."/>
            <person name="Pangilinan J."/>
            <person name="Larsson K.H."/>
            <person name="Matsuura K."/>
            <person name="Barry K."/>
            <person name="Labutti K."/>
            <person name="Kuo R."/>
            <person name="Ohm R.A."/>
            <person name="Bhattacharya S.S."/>
            <person name="Shirouzu T."/>
            <person name="Yoshinaga Y."/>
            <person name="Martin F.M."/>
            <person name="Grigoriev I.V."/>
            <person name="Hibbett D.S."/>
        </authorList>
    </citation>
    <scope>NUCLEOTIDE SEQUENCE [LARGE SCALE GENOMIC DNA]</scope>
    <source>
        <strain evidence="2 3">HHB12029</strain>
    </source>
</reference>
<dbReference type="EMBL" id="KV425895">
    <property type="protein sequence ID" value="KZW01166.1"/>
    <property type="molecule type" value="Genomic_DNA"/>
</dbReference>
<dbReference type="InParanoid" id="A0A165NSN4"/>
<evidence type="ECO:0000256" key="1">
    <source>
        <dbReference type="SAM" id="Phobius"/>
    </source>
</evidence>
<feature type="transmembrane region" description="Helical" evidence="1">
    <location>
        <begin position="94"/>
        <end position="117"/>
    </location>
</feature>
<keyword evidence="1" id="KW-1133">Transmembrane helix</keyword>
<keyword evidence="1" id="KW-0812">Transmembrane</keyword>
<accession>A0A165NSN4</accession>
<evidence type="ECO:0000313" key="3">
    <source>
        <dbReference type="Proteomes" id="UP000077266"/>
    </source>
</evidence>
<dbReference type="Proteomes" id="UP000077266">
    <property type="component" value="Unassembled WGS sequence"/>
</dbReference>
<keyword evidence="1" id="KW-0472">Membrane</keyword>
<dbReference type="AlphaFoldDB" id="A0A165NSN4"/>
<feature type="transmembrane region" description="Helical" evidence="1">
    <location>
        <begin position="137"/>
        <end position="157"/>
    </location>
</feature>
<evidence type="ECO:0000313" key="2">
    <source>
        <dbReference type="EMBL" id="KZW01166.1"/>
    </source>
</evidence>
<protein>
    <submittedName>
        <fullName evidence="2">Uncharacterized protein</fullName>
    </submittedName>
</protein>
<feature type="transmembrane region" description="Helical" evidence="1">
    <location>
        <begin position="55"/>
        <end position="73"/>
    </location>
</feature>